<evidence type="ECO:0000313" key="2">
    <source>
        <dbReference type="Proteomes" id="UP000001075"/>
    </source>
</evidence>
<dbReference type="AlphaFoldDB" id="G3GSW9"/>
<proteinExistence type="predicted"/>
<protein>
    <submittedName>
        <fullName evidence="1">Uncharacterized protein</fullName>
    </submittedName>
</protein>
<evidence type="ECO:0000313" key="1">
    <source>
        <dbReference type="EMBL" id="EGW00473.1"/>
    </source>
</evidence>
<sequence>MGLGHPVHGFKDIRKKLYDTLDSEYGLSAKTQEYEYNRGDTTNLNSIAAWKVKWKKQEHPIVIYEKRKSYGGSKTEKKRKEKKTLISHPNIDFDINREIDLKA</sequence>
<dbReference type="Proteomes" id="UP000001075">
    <property type="component" value="Unassembled WGS sequence"/>
</dbReference>
<accession>G3GSW9</accession>
<dbReference type="EMBL" id="JH000015">
    <property type="protein sequence ID" value="EGW00473.1"/>
    <property type="molecule type" value="Genomic_DNA"/>
</dbReference>
<gene>
    <name evidence="1" type="ORF">I79_000741</name>
</gene>
<reference evidence="2" key="1">
    <citation type="journal article" date="2011" name="Nat. Biotechnol.">
        <title>The genomic sequence of the Chinese hamster ovary (CHO)-K1 cell line.</title>
        <authorList>
            <person name="Xu X."/>
            <person name="Nagarajan H."/>
            <person name="Lewis N.E."/>
            <person name="Pan S."/>
            <person name="Cai Z."/>
            <person name="Liu X."/>
            <person name="Chen W."/>
            <person name="Xie M."/>
            <person name="Wang W."/>
            <person name="Hammond S."/>
            <person name="Andersen M.R."/>
            <person name="Neff N."/>
            <person name="Passarelli B."/>
            <person name="Koh W."/>
            <person name="Fan H.C."/>
            <person name="Wang J."/>
            <person name="Gui Y."/>
            <person name="Lee K.H."/>
            <person name="Betenbaugh M.J."/>
            <person name="Quake S.R."/>
            <person name="Famili I."/>
            <person name="Palsson B.O."/>
            <person name="Wang J."/>
        </authorList>
    </citation>
    <scope>NUCLEOTIDE SEQUENCE [LARGE SCALE GENOMIC DNA]</scope>
    <source>
        <strain evidence="2">CHO K1 cell line</strain>
    </source>
</reference>
<dbReference type="InParanoid" id="G3GSW9"/>
<name>G3GSW9_CRIGR</name>
<organism evidence="1 2">
    <name type="scientific">Cricetulus griseus</name>
    <name type="common">Chinese hamster</name>
    <name type="synonym">Cricetulus barabensis griseus</name>
    <dbReference type="NCBI Taxonomy" id="10029"/>
    <lineage>
        <taxon>Eukaryota</taxon>
        <taxon>Metazoa</taxon>
        <taxon>Chordata</taxon>
        <taxon>Craniata</taxon>
        <taxon>Vertebrata</taxon>
        <taxon>Euteleostomi</taxon>
        <taxon>Mammalia</taxon>
        <taxon>Eutheria</taxon>
        <taxon>Euarchontoglires</taxon>
        <taxon>Glires</taxon>
        <taxon>Rodentia</taxon>
        <taxon>Myomorpha</taxon>
        <taxon>Muroidea</taxon>
        <taxon>Cricetidae</taxon>
        <taxon>Cricetinae</taxon>
        <taxon>Cricetulus</taxon>
    </lineage>
</organism>